<gene>
    <name evidence="7 8" type="primary">rpsT</name>
    <name evidence="8" type="ORF">WMO66_09020</name>
</gene>
<evidence type="ECO:0000313" key="8">
    <source>
        <dbReference type="EMBL" id="MEQ2511385.1"/>
    </source>
</evidence>
<dbReference type="NCBIfam" id="TIGR00029">
    <property type="entry name" value="S20"/>
    <property type="match status" value="1"/>
</dbReference>
<evidence type="ECO:0000256" key="4">
    <source>
        <dbReference type="ARBA" id="ARBA00022980"/>
    </source>
</evidence>
<comment type="function">
    <text evidence="7">Binds directly to 16S ribosomal RNA.</text>
</comment>
<dbReference type="PANTHER" id="PTHR33398">
    <property type="entry name" value="30S RIBOSOMAL PROTEIN S20"/>
    <property type="match status" value="1"/>
</dbReference>
<keyword evidence="5 7" id="KW-0687">Ribonucleoprotein</keyword>
<evidence type="ECO:0000256" key="1">
    <source>
        <dbReference type="ARBA" id="ARBA00007634"/>
    </source>
</evidence>
<keyword evidence="4 7" id="KW-0689">Ribosomal protein</keyword>
<evidence type="ECO:0000256" key="7">
    <source>
        <dbReference type="HAMAP-Rule" id="MF_00500"/>
    </source>
</evidence>
<proteinExistence type="inferred from homology"/>
<keyword evidence="2 7" id="KW-0699">rRNA-binding</keyword>
<keyword evidence="3 7" id="KW-0694">RNA-binding</keyword>
<accession>A0ABV1G7J2</accession>
<comment type="caution">
    <text evidence="8">The sequence shown here is derived from an EMBL/GenBank/DDBJ whole genome shotgun (WGS) entry which is preliminary data.</text>
</comment>
<dbReference type="InterPro" id="IPR002583">
    <property type="entry name" value="Ribosomal_bS20"/>
</dbReference>
<name>A0ABV1G7J2_9FIRM</name>
<evidence type="ECO:0000256" key="5">
    <source>
        <dbReference type="ARBA" id="ARBA00023274"/>
    </source>
</evidence>
<dbReference type="HAMAP" id="MF_00500">
    <property type="entry name" value="Ribosomal_bS20"/>
    <property type="match status" value="1"/>
</dbReference>
<reference evidence="8 9" key="1">
    <citation type="submission" date="2024-03" db="EMBL/GenBank/DDBJ databases">
        <title>Human intestinal bacterial collection.</title>
        <authorList>
            <person name="Pauvert C."/>
            <person name="Hitch T.C.A."/>
            <person name="Clavel T."/>
        </authorList>
    </citation>
    <scope>NUCLEOTIDE SEQUENCE [LARGE SCALE GENOMIC DNA]</scope>
    <source>
        <strain evidence="8 9">CLA-AA-H192</strain>
    </source>
</reference>
<evidence type="ECO:0000313" key="9">
    <source>
        <dbReference type="Proteomes" id="UP001491552"/>
    </source>
</evidence>
<dbReference type="GO" id="GO:0005840">
    <property type="term" value="C:ribosome"/>
    <property type="evidence" value="ECO:0007669"/>
    <property type="project" value="UniProtKB-KW"/>
</dbReference>
<dbReference type="InterPro" id="IPR036510">
    <property type="entry name" value="Ribosomal_bS20_sf"/>
</dbReference>
<protein>
    <recommendedName>
        <fullName evidence="6 7">Small ribosomal subunit protein bS20</fullName>
    </recommendedName>
</protein>
<evidence type="ECO:0000256" key="3">
    <source>
        <dbReference type="ARBA" id="ARBA00022884"/>
    </source>
</evidence>
<sequence length="87" mass="9311">MPNIKSAKKRVLLSREANVKNKMAKSALKTTLKKFDSAVVAGNREEATAAYKAAVVAVDKAAVKGILHKNNAARKKSSMTLKLNAMA</sequence>
<evidence type="ECO:0000256" key="2">
    <source>
        <dbReference type="ARBA" id="ARBA00022730"/>
    </source>
</evidence>
<organism evidence="8 9">
    <name type="scientific">Faecousia intestinalis</name>
    <dbReference type="NCBI Taxonomy" id="3133167"/>
    <lineage>
        <taxon>Bacteria</taxon>
        <taxon>Bacillati</taxon>
        <taxon>Bacillota</taxon>
        <taxon>Clostridia</taxon>
        <taxon>Eubacteriales</taxon>
        <taxon>Oscillospiraceae</taxon>
        <taxon>Faecousia</taxon>
    </lineage>
</organism>
<dbReference type="Pfam" id="PF01649">
    <property type="entry name" value="Ribosomal_S20p"/>
    <property type="match status" value="1"/>
</dbReference>
<dbReference type="RefSeq" id="WP_349136077.1">
    <property type="nucleotide sequence ID" value="NZ_JBBMFF010000228.1"/>
</dbReference>
<dbReference type="PANTHER" id="PTHR33398:SF1">
    <property type="entry name" value="SMALL RIBOSOMAL SUBUNIT PROTEIN BS20C"/>
    <property type="match status" value="1"/>
</dbReference>
<comment type="similarity">
    <text evidence="1 7">Belongs to the bacterial ribosomal protein bS20 family.</text>
</comment>
<dbReference type="Gene3D" id="1.20.58.110">
    <property type="entry name" value="Ribosomal protein S20"/>
    <property type="match status" value="1"/>
</dbReference>
<dbReference type="EMBL" id="JBBMFF010000228">
    <property type="protein sequence ID" value="MEQ2511385.1"/>
    <property type="molecule type" value="Genomic_DNA"/>
</dbReference>
<dbReference type="Proteomes" id="UP001491552">
    <property type="component" value="Unassembled WGS sequence"/>
</dbReference>
<keyword evidence="9" id="KW-1185">Reference proteome</keyword>
<dbReference type="SUPFAM" id="SSF46992">
    <property type="entry name" value="Ribosomal protein S20"/>
    <property type="match status" value="1"/>
</dbReference>
<evidence type="ECO:0000256" key="6">
    <source>
        <dbReference type="ARBA" id="ARBA00035136"/>
    </source>
</evidence>